<accession>A0A422QZF5</accession>
<proteinExistence type="predicted"/>
<dbReference type="EMBL" id="PXNQ02000003">
    <property type="protein sequence ID" value="RNF35378.1"/>
    <property type="molecule type" value="Genomic_DNA"/>
</dbReference>
<sequence>MPIVKDLDEDIKTIFSQIDHLDTHLIELETEVTARYLLNDPAALMRLQKRLRGWKLTKTEYGLSPPFKITATFTRKRRHG</sequence>
<protein>
    <submittedName>
        <fullName evidence="1">Uncharacterized protein</fullName>
    </submittedName>
</protein>
<name>A0A422QZF5_9RHOB</name>
<comment type="caution">
    <text evidence="1">The sequence shown here is derived from an EMBL/GenBank/DDBJ whole genome shotgun (WGS) entry which is preliminary data.</text>
</comment>
<evidence type="ECO:0000313" key="1">
    <source>
        <dbReference type="EMBL" id="RNF35378.1"/>
    </source>
</evidence>
<dbReference type="Proteomes" id="UP000238137">
    <property type="component" value="Unassembled WGS sequence"/>
</dbReference>
<organism evidence="1 2">
    <name type="scientific">Paracoccus methylarcula</name>
    <dbReference type="NCBI Taxonomy" id="72022"/>
    <lineage>
        <taxon>Bacteria</taxon>
        <taxon>Pseudomonadati</taxon>
        <taxon>Pseudomonadota</taxon>
        <taxon>Alphaproteobacteria</taxon>
        <taxon>Rhodobacterales</taxon>
        <taxon>Paracoccaceae</taxon>
        <taxon>Paracoccus</taxon>
    </lineage>
</organism>
<dbReference type="AlphaFoldDB" id="A0A422QZF5"/>
<gene>
    <name evidence="1" type="ORF">A7A09_007270</name>
</gene>
<evidence type="ECO:0000313" key="2">
    <source>
        <dbReference type="Proteomes" id="UP000238137"/>
    </source>
</evidence>
<reference evidence="1" key="1">
    <citation type="submission" date="2018-05" db="EMBL/GenBank/DDBJ databases">
        <title>Reclassification of Methylarcula marina and Methylarcula terricola as Paracoccus methylarcula sp.nov., comb.nov. and Paracoccus terricola comb.nov.</title>
        <authorList>
            <person name="Shmareva M.N."/>
            <person name="Doronina N.V."/>
            <person name="Vasilenko O.V."/>
            <person name="Tarlachkov S.V."/>
            <person name="Trotsenko Y.A."/>
        </authorList>
    </citation>
    <scope>NUCLEOTIDE SEQUENCE [LARGE SCALE GENOMIC DNA]</scope>
    <source>
        <strain evidence="1">VKM B-2159</strain>
    </source>
</reference>
<keyword evidence="2" id="KW-1185">Reference proteome</keyword>